<gene>
    <name evidence="4" type="ORF">SAMN05414137_113159</name>
</gene>
<proteinExistence type="predicted"/>
<dbReference type="Gene3D" id="1.10.10.1320">
    <property type="entry name" value="Anti-sigma factor, zinc-finger domain"/>
    <property type="match status" value="1"/>
</dbReference>
<evidence type="ECO:0000313" key="5">
    <source>
        <dbReference type="Proteomes" id="UP000183015"/>
    </source>
</evidence>
<keyword evidence="1" id="KW-0805">Transcription regulation</keyword>
<accession>A0A1H7T9V6</accession>
<dbReference type="STRING" id="235985.SAMN05414137_113159"/>
<keyword evidence="2" id="KW-0804">Transcription</keyword>
<evidence type="ECO:0000256" key="2">
    <source>
        <dbReference type="ARBA" id="ARBA00023163"/>
    </source>
</evidence>
<dbReference type="eggNOG" id="COG5660">
    <property type="taxonomic scope" value="Bacteria"/>
</dbReference>
<keyword evidence="5" id="KW-1185">Reference proteome</keyword>
<dbReference type="InterPro" id="IPR027383">
    <property type="entry name" value="Znf_put"/>
</dbReference>
<evidence type="ECO:0000259" key="3">
    <source>
        <dbReference type="Pfam" id="PF13490"/>
    </source>
</evidence>
<dbReference type="Proteomes" id="UP000183015">
    <property type="component" value="Unassembled WGS sequence"/>
</dbReference>
<evidence type="ECO:0000313" key="4">
    <source>
        <dbReference type="EMBL" id="SEL81632.1"/>
    </source>
</evidence>
<organism evidence="4 5">
    <name type="scientific">Streptacidiphilus jiangxiensis</name>
    <dbReference type="NCBI Taxonomy" id="235985"/>
    <lineage>
        <taxon>Bacteria</taxon>
        <taxon>Bacillati</taxon>
        <taxon>Actinomycetota</taxon>
        <taxon>Actinomycetes</taxon>
        <taxon>Kitasatosporales</taxon>
        <taxon>Streptomycetaceae</taxon>
        <taxon>Streptacidiphilus</taxon>
    </lineage>
</organism>
<protein>
    <submittedName>
        <fullName evidence="4">Putative zinc-finger</fullName>
    </submittedName>
</protein>
<keyword evidence="4" id="KW-0863">Zinc-finger</keyword>
<dbReference type="InterPro" id="IPR041916">
    <property type="entry name" value="Anti_sigma_zinc_sf"/>
</dbReference>
<feature type="domain" description="Putative zinc-finger" evidence="3">
    <location>
        <begin position="25"/>
        <end position="58"/>
    </location>
</feature>
<reference evidence="5" key="1">
    <citation type="submission" date="2016-10" db="EMBL/GenBank/DDBJ databases">
        <authorList>
            <person name="Varghese N."/>
        </authorList>
    </citation>
    <scope>NUCLEOTIDE SEQUENCE [LARGE SCALE GENOMIC DNA]</scope>
    <source>
        <strain evidence="5">DSM 45096 / BCRC 16803 / CGMCC 4.1857 / CIP 109030 / JCM 12277 / KCTC 19219 / NBRC 100920 / 33214</strain>
    </source>
</reference>
<keyword evidence="4" id="KW-0479">Metal-binding</keyword>
<sequence>MAHGPGTGTLVARACGVKGWERVDCDEFVELVTDFLDGALPGADEARFVEHLAACDGCEAYLEQFRRTIDTLGVLPADSLSEQAKDQLLAAFRGFRRG</sequence>
<dbReference type="AlphaFoldDB" id="A0A1H7T9V6"/>
<evidence type="ECO:0000256" key="1">
    <source>
        <dbReference type="ARBA" id="ARBA00023015"/>
    </source>
</evidence>
<dbReference type="Pfam" id="PF13490">
    <property type="entry name" value="zf-HC2"/>
    <property type="match status" value="1"/>
</dbReference>
<keyword evidence="4" id="KW-0862">Zinc</keyword>
<dbReference type="EMBL" id="FOAZ01000013">
    <property type="protein sequence ID" value="SEL81632.1"/>
    <property type="molecule type" value="Genomic_DNA"/>
</dbReference>
<dbReference type="GO" id="GO:0008270">
    <property type="term" value="F:zinc ion binding"/>
    <property type="evidence" value="ECO:0007669"/>
    <property type="project" value="UniProtKB-KW"/>
</dbReference>
<name>A0A1H7T9V6_STRJI</name>